<accession>A0ABY2D0A6</accession>
<evidence type="ECO:0000313" key="4">
    <source>
        <dbReference type="Proteomes" id="UP000294801"/>
    </source>
</evidence>
<organism evidence="3 4">
    <name type="scientific">Gulbenkiania mobilis</name>
    <dbReference type="NCBI Taxonomy" id="397457"/>
    <lineage>
        <taxon>Bacteria</taxon>
        <taxon>Pseudomonadati</taxon>
        <taxon>Pseudomonadota</taxon>
        <taxon>Betaproteobacteria</taxon>
        <taxon>Neisseriales</taxon>
        <taxon>Chromobacteriaceae</taxon>
        <taxon>Gulbenkiania</taxon>
    </lineage>
</organism>
<dbReference type="InterPro" id="IPR032750">
    <property type="entry name" value="TnsD_C"/>
</dbReference>
<feature type="domain" description="Transposon Tn7 transposition protein TnsD C-terminal" evidence="2">
    <location>
        <begin position="204"/>
        <end position="419"/>
    </location>
</feature>
<gene>
    <name evidence="3" type="ORF">EV669_104176</name>
</gene>
<dbReference type="Proteomes" id="UP000294801">
    <property type="component" value="Unassembled WGS sequence"/>
</dbReference>
<name>A0ABY2D0A6_GULMO</name>
<evidence type="ECO:0000259" key="1">
    <source>
        <dbReference type="Pfam" id="PF06527"/>
    </source>
</evidence>
<proteinExistence type="predicted"/>
<sequence>MLSYFPQIYRDELLYSVLARYHRHTGSTSPTQTLEDLFGNRHVHASLDLPGHLARLVRRIPPERGLSSQRMVYELTLYPYFLAFSDEIRRHDALLAMTKNGAAGLHMRLGLAATLVPAISQLRYCPACVNEMDATLGELYWRRSHQLPGVLVCIDHGEPLRLSQVRLGRESPHAFIAALRDNCQHGETPSIERSSSTWQRIEDLAQRSTSLLNQMPPPRAPEEWRSDYHDALVDRGFLRGNAKMALARLNEQFLQFHRLEWLRHLLGNKVHAGFDLWSAVFSRKRGGSPHPLYHLLLQQFLDCCPQIEGPFGRGPWPCLNPLEPHQGQLLIHSVSTHRNRKWTIGVFRCDCGYQYCRHVNEDGLVSDRHRPLAYGRIFEIGLREAIRSGESLRSTARLLHVDANTVRRQCVQLGLSPRWLLLGSPKECRNQHARISAPTKRARQRTNHPDSVSDQLDVVWREKVLAAAAVIRAIDPPQRVSKTRLERQIDRPGCLQKKFAYLPLTATAIQEVLESVETFRLRRVKWAVAQLQAQGITPMPWRVQRKAGLRHLSPQEIELNFPDLGAFAKRS</sequence>
<evidence type="ECO:0000313" key="3">
    <source>
        <dbReference type="EMBL" id="TCW31808.1"/>
    </source>
</evidence>
<keyword evidence="4" id="KW-1185">Reference proteome</keyword>
<protein>
    <submittedName>
        <fullName evidence="3">TniQ protein</fullName>
    </submittedName>
</protein>
<dbReference type="Pfam" id="PF06527">
    <property type="entry name" value="TniQ"/>
    <property type="match status" value="1"/>
</dbReference>
<dbReference type="Pfam" id="PF15978">
    <property type="entry name" value="TnsD"/>
    <property type="match status" value="1"/>
</dbReference>
<comment type="caution">
    <text evidence="3">The sequence shown here is derived from an EMBL/GenBank/DDBJ whole genome shotgun (WGS) entry which is preliminary data.</text>
</comment>
<dbReference type="EMBL" id="SMDA01000004">
    <property type="protein sequence ID" value="TCW31808.1"/>
    <property type="molecule type" value="Genomic_DNA"/>
</dbReference>
<evidence type="ECO:0000259" key="2">
    <source>
        <dbReference type="Pfam" id="PF15978"/>
    </source>
</evidence>
<dbReference type="RefSeq" id="WP_132098325.1">
    <property type="nucleotide sequence ID" value="NZ_SMDA01000004.1"/>
</dbReference>
<dbReference type="InterPro" id="IPR009492">
    <property type="entry name" value="TniQ"/>
</dbReference>
<reference evidence="3 4" key="1">
    <citation type="submission" date="2019-03" db="EMBL/GenBank/DDBJ databases">
        <title>Genomic Encyclopedia of Type Strains, Phase IV (KMG-IV): sequencing the most valuable type-strain genomes for metagenomic binning, comparative biology and taxonomic classification.</title>
        <authorList>
            <person name="Goeker M."/>
        </authorList>
    </citation>
    <scope>NUCLEOTIDE SEQUENCE [LARGE SCALE GENOMIC DNA]</scope>
    <source>
        <strain evidence="3 4">DSM 18507</strain>
    </source>
</reference>
<feature type="domain" description="TniQ" evidence="1">
    <location>
        <begin position="4"/>
        <end position="160"/>
    </location>
</feature>